<keyword evidence="9 13" id="KW-0372">Hormone</keyword>
<dbReference type="SUPFAM" id="SSF56994">
    <property type="entry name" value="Insulin-like"/>
    <property type="match status" value="1"/>
</dbReference>
<comment type="subunit">
    <text evidence="4 13">Heterodimer of a B chain and an A chain linked by two disulfide bonds.</text>
</comment>
<evidence type="ECO:0000313" key="16">
    <source>
        <dbReference type="Ensembl" id="ENSNMLP00000007030.1"/>
    </source>
</evidence>
<dbReference type="PROSITE" id="PS00262">
    <property type="entry name" value="INSULIN"/>
    <property type="match status" value="1"/>
</dbReference>
<keyword evidence="8" id="KW-0165">Cleavage on pair of basic residues</keyword>
<evidence type="ECO:0000256" key="10">
    <source>
        <dbReference type="ARBA" id="ARBA00022729"/>
    </source>
</evidence>
<dbReference type="CDD" id="cd04367">
    <property type="entry name" value="IlGF_insulin_like"/>
    <property type="match status" value="1"/>
</dbReference>
<comment type="similarity">
    <text evidence="3 13">Belongs to the insulin family.</text>
</comment>
<evidence type="ECO:0000256" key="9">
    <source>
        <dbReference type="ARBA" id="ARBA00022702"/>
    </source>
</evidence>
<organism evidence="16 17">
    <name type="scientific">Neogobius melanostomus</name>
    <name type="common">round goby</name>
    <dbReference type="NCBI Taxonomy" id="47308"/>
    <lineage>
        <taxon>Eukaryota</taxon>
        <taxon>Metazoa</taxon>
        <taxon>Chordata</taxon>
        <taxon>Craniata</taxon>
        <taxon>Vertebrata</taxon>
        <taxon>Euteleostomi</taxon>
        <taxon>Actinopterygii</taxon>
        <taxon>Neopterygii</taxon>
        <taxon>Teleostei</taxon>
        <taxon>Neoteleostei</taxon>
        <taxon>Acanthomorphata</taxon>
        <taxon>Gobiaria</taxon>
        <taxon>Gobiiformes</taxon>
        <taxon>Gobioidei</taxon>
        <taxon>Gobiidae</taxon>
        <taxon>Benthophilinae</taxon>
        <taxon>Neogobiini</taxon>
        <taxon>Neogobius</taxon>
    </lineage>
</organism>
<evidence type="ECO:0000256" key="13">
    <source>
        <dbReference type="RuleBase" id="RU000406"/>
    </source>
</evidence>
<evidence type="ECO:0000256" key="12">
    <source>
        <dbReference type="ARBA" id="ARBA00023277"/>
    </source>
</evidence>
<feature type="chain" id="PRO_5034737108" description="Insulin" evidence="14">
    <location>
        <begin position="25"/>
        <end position="105"/>
    </location>
</feature>
<evidence type="ECO:0000256" key="6">
    <source>
        <dbReference type="ARBA" id="ARBA00022525"/>
    </source>
</evidence>
<keyword evidence="6 13" id="KW-0964">Secreted</keyword>
<evidence type="ECO:0000259" key="15">
    <source>
        <dbReference type="SMART" id="SM00078"/>
    </source>
</evidence>
<dbReference type="InterPro" id="IPR004825">
    <property type="entry name" value="Insulin"/>
</dbReference>
<dbReference type="SMART" id="SM00078">
    <property type="entry name" value="IlGF"/>
    <property type="match status" value="1"/>
</dbReference>
<dbReference type="Proteomes" id="UP000694523">
    <property type="component" value="Unplaced"/>
</dbReference>
<keyword evidence="10 14" id="KW-0732">Signal</keyword>
<dbReference type="PANTHER" id="PTHR11454">
    <property type="entry name" value="INSULIN/INSULIN GROWTH FACTOR"/>
    <property type="match status" value="1"/>
</dbReference>
<name>A0A8C6SLK0_9GOBI</name>
<evidence type="ECO:0000256" key="11">
    <source>
        <dbReference type="ARBA" id="ARBA00023157"/>
    </source>
</evidence>
<sequence length="105" mass="11697">MAVSWLQSACLLVLVAALCPGTEGFTTQHLCGPHLVDALNMVCADRGFYYNPQRDTHPGISKTKKAFVKLEPIFLLTVQHSERRGIVQECCENPCSLLNLEKYCN</sequence>
<dbReference type="GO" id="GO:0006006">
    <property type="term" value="P:glucose metabolic process"/>
    <property type="evidence" value="ECO:0007669"/>
    <property type="project" value="UniProtKB-UniRule"/>
</dbReference>
<accession>A0A8C6SLK0</accession>
<keyword evidence="7 13" id="KW-0313">Glucose metabolism</keyword>
<keyword evidence="17" id="KW-1185">Reference proteome</keyword>
<evidence type="ECO:0000256" key="2">
    <source>
        <dbReference type="ARBA" id="ARBA00004613"/>
    </source>
</evidence>
<reference evidence="16" key="1">
    <citation type="submission" date="2025-08" db="UniProtKB">
        <authorList>
            <consortium name="Ensembl"/>
        </authorList>
    </citation>
    <scope>IDENTIFICATION</scope>
</reference>
<dbReference type="Ensembl" id="ENSNMLT00000008014.1">
    <property type="protein sequence ID" value="ENSNMLP00000007030.1"/>
    <property type="gene ID" value="ENSNMLG00000005067.1"/>
</dbReference>
<reference evidence="16" key="2">
    <citation type="submission" date="2025-09" db="UniProtKB">
        <authorList>
            <consortium name="Ensembl"/>
        </authorList>
    </citation>
    <scope>IDENTIFICATION</scope>
</reference>
<dbReference type="Gene3D" id="1.10.100.10">
    <property type="entry name" value="Insulin-like"/>
    <property type="match status" value="1"/>
</dbReference>
<proteinExistence type="inferred from homology"/>
<protein>
    <recommendedName>
        <fullName evidence="5 13">Insulin</fullName>
    </recommendedName>
</protein>
<evidence type="ECO:0000256" key="3">
    <source>
        <dbReference type="ARBA" id="ARBA00009034"/>
    </source>
</evidence>
<comment type="subcellular location">
    <subcellularLocation>
        <location evidence="2 13">Secreted</location>
    </subcellularLocation>
</comment>
<feature type="domain" description="Insulin-like" evidence="15">
    <location>
        <begin position="28"/>
        <end position="104"/>
    </location>
</feature>
<dbReference type="InterPro" id="IPR016179">
    <property type="entry name" value="Insulin-like"/>
</dbReference>
<keyword evidence="12 13" id="KW-0119">Carbohydrate metabolism</keyword>
<dbReference type="GO" id="GO:0005179">
    <property type="term" value="F:hormone activity"/>
    <property type="evidence" value="ECO:0007669"/>
    <property type="project" value="UniProtKB-KW"/>
</dbReference>
<dbReference type="PANTHER" id="PTHR11454:SF9">
    <property type="entry name" value="INSULIN"/>
    <property type="match status" value="1"/>
</dbReference>
<evidence type="ECO:0000256" key="1">
    <source>
        <dbReference type="ARBA" id="ARBA00002985"/>
    </source>
</evidence>
<dbReference type="InterPro" id="IPR022352">
    <property type="entry name" value="Ins/IGF/rlx"/>
</dbReference>
<evidence type="ECO:0000256" key="5">
    <source>
        <dbReference type="ARBA" id="ARBA00020180"/>
    </source>
</evidence>
<dbReference type="PRINTS" id="PR00276">
    <property type="entry name" value="INSULINFAMLY"/>
</dbReference>
<feature type="signal peptide" evidence="14">
    <location>
        <begin position="1"/>
        <end position="24"/>
    </location>
</feature>
<evidence type="ECO:0000256" key="7">
    <source>
        <dbReference type="ARBA" id="ARBA00022526"/>
    </source>
</evidence>
<dbReference type="Pfam" id="PF00049">
    <property type="entry name" value="Insulin"/>
    <property type="match status" value="1"/>
</dbReference>
<dbReference type="InterPro" id="IPR036438">
    <property type="entry name" value="Insulin-like_sf"/>
</dbReference>
<dbReference type="GO" id="GO:0005615">
    <property type="term" value="C:extracellular space"/>
    <property type="evidence" value="ECO:0007669"/>
    <property type="project" value="TreeGrafter"/>
</dbReference>
<dbReference type="AlphaFoldDB" id="A0A8C6SLK0"/>
<evidence type="ECO:0000256" key="4">
    <source>
        <dbReference type="ARBA" id="ARBA00011207"/>
    </source>
</evidence>
<dbReference type="InterPro" id="IPR022353">
    <property type="entry name" value="Insulin_CS"/>
</dbReference>
<comment type="function">
    <text evidence="1 13">Insulin decreases blood glucose concentration. It increases cell permeability to monosaccharides, amino acids and fatty acids. It accelerates glycolysis, the pentose phosphate cycle, and glycogen synthesis in liver.</text>
</comment>
<keyword evidence="11" id="KW-1015">Disulfide bond</keyword>
<dbReference type="PRINTS" id="PR00277">
    <property type="entry name" value="INSULIN"/>
</dbReference>
<evidence type="ECO:0000256" key="8">
    <source>
        <dbReference type="ARBA" id="ARBA00022685"/>
    </source>
</evidence>
<dbReference type="FunFam" id="1.10.100.10:FF:000003">
    <property type="entry name" value="Insulin"/>
    <property type="match status" value="1"/>
</dbReference>
<evidence type="ECO:0000256" key="14">
    <source>
        <dbReference type="SAM" id="SignalP"/>
    </source>
</evidence>
<evidence type="ECO:0000313" key="17">
    <source>
        <dbReference type="Proteomes" id="UP000694523"/>
    </source>
</evidence>